<proteinExistence type="predicted"/>
<dbReference type="Proteomes" id="UP000662973">
    <property type="component" value="Chromosome"/>
</dbReference>
<gene>
    <name evidence="1" type="ORF">HSR122_1344</name>
</gene>
<evidence type="ECO:0000313" key="2">
    <source>
        <dbReference type="Proteomes" id="UP000662973"/>
    </source>
</evidence>
<dbReference type="RefSeq" id="WP_229111967.1">
    <property type="nucleotide sequence ID" value="NZ_CP064788.1"/>
</dbReference>
<dbReference type="KEGG" id="hds:HSR122_1344"/>
<dbReference type="EMBL" id="CP064788">
    <property type="protein sequence ID" value="QSG08741.1"/>
    <property type="molecule type" value="Genomic_DNA"/>
</dbReference>
<dbReference type="GeneID" id="68851983"/>
<organism evidence="1 2">
    <name type="scientific">Halapricum desulfuricans</name>
    <dbReference type="NCBI Taxonomy" id="2841257"/>
    <lineage>
        <taxon>Archaea</taxon>
        <taxon>Methanobacteriati</taxon>
        <taxon>Methanobacteriota</taxon>
        <taxon>Stenosarchaea group</taxon>
        <taxon>Halobacteria</taxon>
        <taxon>Halobacteriales</taxon>
        <taxon>Haloarculaceae</taxon>
        <taxon>Halapricum</taxon>
    </lineage>
</organism>
<accession>A0A897N8H2</accession>
<reference evidence="1 2" key="1">
    <citation type="submission" date="2020-11" db="EMBL/GenBank/DDBJ databases">
        <title>Carbohydrate-dependent, anaerobic sulfur respiration: A novel catabolism in halophilic archaea.</title>
        <authorList>
            <person name="Sorokin D.Y."/>
            <person name="Messina E."/>
            <person name="Smedile F."/>
            <person name="La Cono V."/>
            <person name="Hallsworth J.E."/>
            <person name="Yakimov M.M."/>
        </authorList>
    </citation>
    <scope>NUCLEOTIDE SEQUENCE [LARGE SCALE GENOMIC DNA]</scope>
    <source>
        <strain evidence="1 2">HSR12-2</strain>
    </source>
</reference>
<dbReference type="AlphaFoldDB" id="A0A897N8H2"/>
<evidence type="ECO:0000313" key="1">
    <source>
        <dbReference type="EMBL" id="QSG08741.1"/>
    </source>
</evidence>
<sequence>MHVHLAVAGSFPLRACDLLFVDDRLHVVEHAYLTPLFGLARGRLSTAGDRARERYREDGPAGLFELAKRAHTVDYESIERVRTYDSRLARPKLAVDVRDGPPYAYRVHAPVDVEALSAALESLGDRRGFAVESRSGVGYSPTNSLRRFLADR</sequence>
<protein>
    <submittedName>
        <fullName evidence="1">Uncharacterized protein</fullName>
    </submittedName>
</protein>
<keyword evidence="2" id="KW-1185">Reference proteome</keyword>
<name>A0A897N8H2_9EURY</name>